<gene>
    <name evidence="1" type="ORF">T12_2743</name>
</gene>
<reference evidence="1 2" key="1">
    <citation type="submission" date="2015-01" db="EMBL/GenBank/DDBJ databases">
        <title>Evolution of Trichinella species and genotypes.</title>
        <authorList>
            <person name="Korhonen P.K."/>
            <person name="Edoardo P."/>
            <person name="Giuseppe L.R."/>
            <person name="Gasser R.B."/>
        </authorList>
    </citation>
    <scope>NUCLEOTIDE SEQUENCE [LARGE SCALE GENOMIC DNA]</scope>
    <source>
        <strain evidence="1">ISS2496</strain>
    </source>
</reference>
<dbReference type="AlphaFoldDB" id="A0A0V0ZQ34"/>
<dbReference type="Proteomes" id="UP000054783">
    <property type="component" value="Unassembled WGS sequence"/>
</dbReference>
<evidence type="ECO:0000313" key="1">
    <source>
        <dbReference type="EMBL" id="KRY14635.1"/>
    </source>
</evidence>
<keyword evidence="2" id="KW-1185">Reference proteome</keyword>
<dbReference type="EMBL" id="JYDQ01000112">
    <property type="protein sequence ID" value="KRY14635.1"/>
    <property type="molecule type" value="Genomic_DNA"/>
</dbReference>
<protein>
    <submittedName>
        <fullName evidence="1">Uncharacterized protein</fullName>
    </submittedName>
</protein>
<organism evidence="1 2">
    <name type="scientific">Trichinella patagoniensis</name>
    <dbReference type="NCBI Taxonomy" id="990121"/>
    <lineage>
        <taxon>Eukaryota</taxon>
        <taxon>Metazoa</taxon>
        <taxon>Ecdysozoa</taxon>
        <taxon>Nematoda</taxon>
        <taxon>Enoplea</taxon>
        <taxon>Dorylaimia</taxon>
        <taxon>Trichinellida</taxon>
        <taxon>Trichinellidae</taxon>
        <taxon>Trichinella</taxon>
    </lineage>
</organism>
<evidence type="ECO:0000313" key="2">
    <source>
        <dbReference type="Proteomes" id="UP000054783"/>
    </source>
</evidence>
<accession>A0A0V0ZQ34</accession>
<proteinExistence type="predicted"/>
<sequence>MLDYKLQFYVNYGVFSQGNSANKNLKLFGCCNMQTKFRNKCYLNKNLFFTISREIHNRGTWVQAHCCFLIFSYIPILFLEKNRIFGNIEISWAIDFAVFALWIDLRVLQILIEHHLILVRKLLLKLAVCLS</sequence>
<name>A0A0V0ZQ34_9BILA</name>
<comment type="caution">
    <text evidence="1">The sequence shown here is derived from an EMBL/GenBank/DDBJ whole genome shotgun (WGS) entry which is preliminary data.</text>
</comment>